<keyword evidence="3" id="KW-1185">Reference proteome</keyword>
<reference evidence="2 3" key="2">
    <citation type="submission" date="2020-07" db="EMBL/GenBank/DDBJ databases">
        <title>Genome assembly of wild tea tree DASZ reveals pedigree and selection history of tea varieties.</title>
        <authorList>
            <person name="Zhang W."/>
        </authorList>
    </citation>
    <scope>NUCLEOTIDE SEQUENCE [LARGE SCALE GENOMIC DNA]</scope>
    <source>
        <strain evidence="3">cv. G240</strain>
        <tissue evidence="2">Leaf</tissue>
    </source>
</reference>
<feature type="chain" id="PRO_5029784239" description="Knottin scorpion toxin-like domain-containing protein" evidence="1">
    <location>
        <begin position="25"/>
        <end position="71"/>
    </location>
</feature>
<evidence type="ECO:0008006" key="4">
    <source>
        <dbReference type="Google" id="ProtNLM"/>
    </source>
</evidence>
<proteinExistence type="predicted"/>
<evidence type="ECO:0000313" key="3">
    <source>
        <dbReference type="Proteomes" id="UP000593564"/>
    </source>
</evidence>
<evidence type="ECO:0000313" key="2">
    <source>
        <dbReference type="EMBL" id="KAF5949219.1"/>
    </source>
</evidence>
<reference evidence="3" key="1">
    <citation type="journal article" date="2020" name="Nat. Commun.">
        <title>Genome assembly of wild tea tree DASZ reveals pedigree and selection history of tea varieties.</title>
        <authorList>
            <person name="Zhang W."/>
            <person name="Zhang Y."/>
            <person name="Qiu H."/>
            <person name="Guo Y."/>
            <person name="Wan H."/>
            <person name="Zhang X."/>
            <person name="Scossa F."/>
            <person name="Alseekh S."/>
            <person name="Zhang Q."/>
            <person name="Wang P."/>
            <person name="Xu L."/>
            <person name="Schmidt M.H."/>
            <person name="Jia X."/>
            <person name="Li D."/>
            <person name="Zhu A."/>
            <person name="Guo F."/>
            <person name="Chen W."/>
            <person name="Ni D."/>
            <person name="Usadel B."/>
            <person name="Fernie A.R."/>
            <person name="Wen W."/>
        </authorList>
    </citation>
    <scope>NUCLEOTIDE SEQUENCE [LARGE SCALE GENOMIC DNA]</scope>
    <source>
        <strain evidence="3">cv. G240</strain>
    </source>
</reference>
<organism evidence="2 3">
    <name type="scientific">Camellia sinensis</name>
    <name type="common">Tea plant</name>
    <name type="synonym">Thea sinensis</name>
    <dbReference type="NCBI Taxonomy" id="4442"/>
    <lineage>
        <taxon>Eukaryota</taxon>
        <taxon>Viridiplantae</taxon>
        <taxon>Streptophyta</taxon>
        <taxon>Embryophyta</taxon>
        <taxon>Tracheophyta</taxon>
        <taxon>Spermatophyta</taxon>
        <taxon>Magnoliopsida</taxon>
        <taxon>eudicotyledons</taxon>
        <taxon>Gunneridae</taxon>
        <taxon>Pentapetalae</taxon>
        <taxon>asterids</taxon>
        <taxon>Ericales</taxon>
        <taxon>Theaceae</taxon>
        <taxon>Camellia</taxon>
    </lineage>
</organism>
<dbReference type="EMBL" id="JACBKZ010000006">
    <property type="protein sequence ID" value="KAF5949219.1"/>
    <property type="molecule type" value="Genomic_DNA"/>
</dbReference>
<comment type="caution">
    <text evidence="2">The sequence shown here is derived from an EMBL/GenBank/DDBJ whole genome shotgun (WGS) entry which is preliminary data.</text>
</comment>
<dbReference type="Proteomes" id="UP000593564">
    <property type="component" value="Unassembled WGS sequence"/>
</dbReference>
<dbReference type="AlphaFoldDB" id="A0A7J7H8P6"/>
<protein>
    <recommendedName>
        <fullName evidence="4">Knottin scorpion toxin-like domain-containing protein</fullName>
    </recommendedName>
</protein>
<name>A0A7J7H8P6_CAMSI</name>
<accession>A0A7J7H8P6</accession>
<evidence type="ECO:0000256" key="1">
    <source>
        <dbReference type="SAM" id="SignalP"/>
    </source>
</evidence>
<keyword evidence="1" id="KW-0732">Signal</keyword>
<sequence length="71" mass="7644">MQQEKKKQAMAAKICFVVVPVALPCTDVACNAECLKERGKPGIVQYIRGICSEGKCACFYNCGNATSLILS</sequence>
<feature type="signal peptide" evidence="1">
    <location>
        <begin position="1"/>
        <end position="24"/>
    </location>
</feature>
<gene>
    <name evidence="2" type="ORF">HYC85_015176</name>
</gene>